<gene>
    <name evidence="1" type="ORF">F5148DRAFT_508225</name>
</gene>
<protein>
    <submittedName>
        <fullName evidence="1">Thioredoxin</fullName>
    </submittedName>
</protein>
<comment type="caution">
    <text evidence="1">The sequence shown here is derived from an EMBL/GenBank/DDBJ whole genome shotgun (WGS) entry which is preliminary data.</text>
</comment>
<accession>A0ACC0UI88</accession>
<dbReference type="EMBL" id="JAGFNK010000034">
    <property type="protein sequence ID" value="KAI9510764.1"/>
    <property type="molecule type" value="Genomic_DNA"/>
</dbReference>
<sequence>MAVVQLTSLPQFNNVINRDRVAIIYFWAYWCGPCRGMTTIFNGVADSGSLAGVDFYRVDIDQANEIVQHVGGQTIPGFYVYQFGQKLGELIGAYPAELQVRTEKFL</sequence>
<organism evidence="1 2">
    <name type="scientific">Russula earlei</name>
    <dbReference type="NCBI Taxonomy" id="71964"/>
    <lineage>
        <taxon>Eukaryota</taxon>
        <taxon>Fungi</taxon>
        <taxon>Dikarya</taxon>
        <taxon>Basidiomycota</taxon>
        <taxon>Agaricomycotina</taxon>
        <taxon>Agaricomycetes</taxon>
        <taxon>Russulales</taxon>
        <taxon>Russulaceae</taxon>
        <taxon>Russula</taxon>
    </lineage>
</organism>
<reference evidence="1" key="1">
    <citation type="submission" date="2021-03" db="EMBL/GenBank/DDBJ databases">
        <title>Evolutionary priming and transition to the ectomycorrhizal habit in an iconic lineage of mushroom-forming fungi: is preadaptation a requirement?</title>
        <authorList>
            <consortium name="DOE Joint Genome Institute"/>
            <person name="Looney B.P."/>
            <person name="Miyauchi S."/>
            <person name="Morin E."/>
            <person name="Drula E."/>
            <person name="Courty P.E."/>
            <person name="Chicoki N."/>
            <person name="Fauchery L."/>
            <person name="Kohler A."/>
            <person name="Kuo A."/>
            <person name="LaButti K."/>
            <person name="Pangilinan J."/>
            <person name="Lipzen A."/>
            <person name="Riley R."/>
            <person name="Andreopoulos W."/>
            <person name="He G."/>
            <person name="Johnson J."/>
            <person name="Barry K.W."/>
            <person name="Grigoriev I.V."/>
            <person name="Nagy L."/>
            <person name="Hibbett D."/>
            <person name="Henrissat B."/>
            <person name="Matheny P.B."/>
            <person name="Labbe J."/>
            <person name="Martin A.F."/>
        </authorList>
    </citation>
    <scope>NUCLEOTIDE SEQUENCE</scope>
    <source>
        <strain evidence="1">BPL698</strain>
    </source>
</reference>
<keyword evidence="2" id="KW-1185">Reference proteome</keyword>
<evidence type="ECO:0000313" key="2">
    <source>
        <dbReference type="Proteomes" id="UP001207468"/>
    </source>
</evidence>
<name>A0ACC0UI88_9AGAM</name>
<dbReference type="Proteomes" id="UP001207468">
    <property type="component" value="Unassembled WGS sequence"/>
</dbReference>
<evidence type="ECO:0000313" key="1">
    <source>
        <dbReference type="EMBL" id="KAI9510764.1"/>
    </source>
</evidence>
<proteinExistence type="predicted"/>